<proteinExistence type="predicted"/>
<protein>
    <submittedName>
        <fullName evidence="1">Uncharacterized protein</fullName>
    </submittedName>
</protein>
<dbReference type="Proteomes" id="UP000007878">
    <property type="component" value="Chromosome"/>
</dbReference>
<reference evidence="2" key="1">
    <citation type="submission" date="2012-02" db="EMBL/GenBank/DDBJ databases">
        <title>Complete genome sequence of Rickettsia parkeri strain Portsmouth.</title>
        <authorList>
            <person name="Johnson S.L."/>
            <person name="Munk A.C."/>
            <person name="Han S."/>
            <person name="Bruce D.C."/>
            <person name="Dasch G.A."/>
        </authorList>
    </citation>
    <scope>NUCLEOTIDE SEQUENCE [LARGE SCALE GENOMIC DNA]</scope>
    <source>
        <strain evidence="2">CA410</strain>
    </source>
</reference>
<sequence length="45" mass="4839">MSEKPIIKSCNSKDICQLKKDKIPGTKAVLVVIGIAHSFINSGLL</sequence>
<keyword evidence="2" id="KW-1185">Reference proteome</keyword>
<organism evidence="1 2">
    <name type="scientific">Rickettsia canadensis str. CA410</name>
    <dbReference type="NCBI Taxonomy" id="1105107"/>
    <lineage>
        <taxon>Bacteria</taxon>
        <taxon>Pseudomonadati</taxon>
        <taxon>Pseudomonadota</taxon>
        <taxon>Alphaproteobacteria</taxon>
        <taxon>Rickettsiales</taxon>
        <taxon>Rickettsiaceae</taxon>
        <taxon>Rickettsieae</taxon>
        <taxon>Rickettsia</taxon>
        <taxon>belli group</taxon>
    </lineage>
</organism>
<accession>A0ABM5MW49</accession>
<evidence type="ECO:0000313" key="2">
    <source>
        <dbReference type="Proteomes" id="UP000007878"/>
    </source>
</evidence>
<name>A0ABM5MW49_RICCA</name>
<gene>
    <name evidence="1" type="ORF">RCA_05205</name>
</gene>
<dbReference type="EMBL" id="CP003304">
    <property type="protein sequence ID" value="AFB21584.1"/>
    <property type="molecule type" value="Genomic_DNA"/>
</dbReference>
<evidence type="ECO:0000313" key="1">
    <source>
        <dbReference type="EMBL" id="AFB21584.1"/>
    </source>
</evidence>